<dbReference type="NCBIfam" id="TIGR00613">
    <property type="entry name" value="reco"/>
    <property type="match status" value="1"/>
</dbReference>
<dbReference type="AlphaFoldDB" id="A0A9D1KRS9"/>
<reference evidence="9" key="2">
    <citation type="journal article" date="2021" name="PeerJ">
        <title>Extensive microbial diversity within the chicken gut microbiome revealed by metagenomics and culture.</title>
        <authorList>
            <person name="Gilroy R."/>
            <person name="Ravi A."/>
            <person name="Getino M."/>
            <person name="Pursley I."/>
            <person name="Horton D.L."/>
            <person name="Alikhan N.F."/>
            <person name="Baker D."/>
            <person name="Gharbi K."/>
            <person name="Hall N."/>
            <person name="Watson M."/>
            <person name="Adriaenssens E.M."/>
            <person name="Foster-Nyarko E."/>
            <person name="Jarju S."/>
            <person name="Secka A."/>
            <person name="Antonio M."/>
            <person name="Oren A."/>
            <person name="Chaudhuri R.R."/>
            <person name="La Ragione R."/>
            <person name="Hildebrand F."/>
            <person name="Pallen M.J."/>
        </authorList>
    </citation>
    <scope>NUCLEOTIDE SEQUENCE</scope>
    <source>
        <strain evidence="9">ChiBcec7-5410</strain>
    </source>
</reference>
<gene>
    <name evidence="7 9" type="primary">recO</name>
    <name evidence="9" type="ORF">IAC43_09295</name>
</gene>
<dbReference type="SUPFAM" id="SSF50249">
    <property type="entry name" value="Nucleic acid-binding proteins"/>
    <property type="match status" value="1"/>
</dbReference>
<accession>A0A9D1KRS9</accession>
<keyword evidence="4 7" id="KW-0233">DNA recombination</keyword>
<dbReference type="HAMAP" id="MF_00201">
    <property type="entry name" value="RecO"/>
    <property type="match status" value="1"/>
</dbReference>
<dbReference type="InterPro" id="IPR037278">
    <property type="entry name" value="ARFGAP/RecO"/>
</dbReference>
<comment type="caution">
    <text evidence="9">The sequence shown here is derived from an EMBL/GenBank/DDBJ whole genome shotgun (WGS) entry which is preliminary data.</text>
</comment>
<evidence type="ECO:0000313" key="9">
    <source>
        <dbReference type="EMBL" id="HIT95368.1"/>
    </source>
</evidence>
<evidence type="ECO:0000256" key="1">
    <source>
        <dbReference type="ARBA" id="ARBA00007452"/>
    </source>
</evidence>
<organism evidence="9 10">
    <name type="scientific">Candidatus Faecivivens stercoripullorum</name>
    <dbReference type="NCBI Taxonomy" id="2840805"/>
    <lineage>
        <taxon>Bacteria</taxon>
        <taxon>Bacillati</taxon>
        <taxon>Bacillota</taxon>
        <taxon>Clostridia</taxon>
        <taxon>Eubacteriales</taxon>
        <taxon>Oscillospiraceae</taxon>
        <taxon>Oscillospiraceae incertae sedis</taxon>
        <taxon>Candidatus Faecivivens</taxon>
    </lineage>
</organism>
<feature type="domain" description="DNA replication/recombination mediator RecO N-terminal" evidence="8">
    <location>
        <begin position="1"/>
        <end position="78"/>
    </location>
</feature>
<dbReference type="SUPFAM" id="SSF57863">
    <property type="entry name" value="ArfGap/RecO-like zinc finger"/>
    <property type="match status" value="1"/>
</dbReference>
<protein>
    <recommendedName>
        <fullName evidence="2 7">DNA repair protein RecO</fullName>
    </recommendedName>
    <alternativeName>
        <fullName evidence="6 7">Recombination protein O</fullName>
    </alternativeName>
</protein>
<keyword evidence="3 7" id="KW-0227">DNA damage</keyword>
<dbReference type="Pfam" id="PF02565">
    <property type="entry name" value="RecO_C"/>
    <property type="match status" value="1"/>
</dbReference>
<dbReference type="InterPro" id="IPR012340">
    <property type="entry name" value="NA-bd_OB-fold"/>
</dbReference>
<dbReference type="Gene3D" id="1.20.1440.120">
    <property type="entry name" value="Recombination protein O, C-terminal domain"/>
    <property type="match status" value="1"/>
</dbReference>
<sequence>MHLKTHGIVLAQTPFGSQDKLLTLLTSEQGLVTAVAKNPGRGKSKISAACEMLAYSEFCLFSGRTRYIVDSAELENNFFSLRSNLTGLSLAAYLAELTRFVMPQKETAEETLRLLLNTLYLLQKGEKSERMLKGIYELRLMCLSGFQPDVDGCAGCGKEDGNFWLLPGDGILLCDDCFPEYQKMSERPVSRVIFPEAVEKAFWHVITAPMQKLFSFRLSGDAEKAFGEAAEAFTLFQTGGKFGTLDFYKAML</sequence>
<dbReference type="InterPro" id="IPR003717">
    <property type="entry name" value="RecO"/>
</dbReference>
<dbReference type="InterPro" id="IPR022572">
    <property type="entry name" value="DNA_rep/recomb_RecO_N"/>
</dbReference>
<evidence type="ECO:0000313" key="10">
    <source>
        <dbReference type="Proteomes" id="UP000824160"/>
    </source>
</evidence>
<comment type="similarity">
    <text evidence="1 7">Belongs to the RecO family.</text>
</comment>
<keyword evidence="5 7" id="KW-0234">DNA repair</keyword>
<dbReference type="PANTHER" id="PTHR33991">
    <property type="entry name" value="DNA REPAIR PROTEIN RECO"/>
    <property type="match status" value="1"/>
</dbReference>
<evidence type="ECO:0000256" key="7">
    <source>
        <dbReference type="HAMAP-Rule" id="MF_00201"/>
    </source>
</evidence>
<dbReference type="PANTHER" id="PTHR33991:SF1">
    <property type="entry name" value="DNA REPAIR PROTEIN RECO"/>
    <property type="match status" value="1"/>
</dbReference>
<evidence type="ECO:0000256" key="3">
    <source>
        <dbReference type="ARBA" id="ARBA00022763"/>
    </source>
</evidence>
<dbReference type="InterPro" id="IPR042242">
    <property type="entry name" value="RecO_C"/>
</dbReference>
<dbReference type="Gene3D" id="6.20.220.20">
    <property type="entry name" value="Recombination protein O, zinc-binding domain"/>
    <property type="match status" value="1"/>
</dbReference>
<evidence type="ECO:0000256" key="6">
    <source>
        <dbReference type="ARBA" id="ARBA00033409"/>
    </source>
</evidence>
<dbReference type="GO" id="GO:0043590">
    <property type="term" value="C:bacterial nucleoid"/>
    <property type="evidence" value="ECO:0007669"/>
    <property type="project" value="TreeGrafter"/>
</dbReference>
<evidence type="ECO:0000256" key="4">
    <source>
        <dbReference type="ARBA" id="ARBA00023172"/>
    </source>
</evidence>
<dbReference type="Proteomes" id="UP000824160">
    <property type="component" value="Unassembled WGS sequence"/>
</dbReference>
<evidence type="ECO:0000256" key="2">
    <source>
        <dbReference type="ARBA" id="ARBA00021310"/>
    </source>
</evidence>
<proteinExistence type="inferred from homology"/>
<reference evidence="9" key="1">
    <citation type="submission" date="2020-10" db="EMBL/GenBank/DDBJ databases">
        <authorList>
            <person name="Gilroy R."/>
        </authorList>
    </citation>
    <scope>NUCLEOTIDE SEQUENCE</scope>
    <source>
        <strain evidence="9">ChiBcec7-5410</strain>
    </source>
</reference>
<evidence type="ECO:0000256" key="5">
    <source>
        <dbReference type="ARBA" id="ARBA00023204"/>
    </source>
</evidence>
<dbReference type="GO" id="GO:0006310">
    <property type="term" value="P:DNA recombination"/>
    <property type="evidence" value="ECO:0007669"/>
    <property type="project" value="UniProtKB-UniRule"/>
</dbReference>
<dbReference type="Gene3D" id="2.40.50.140">
    <property type="entry name" value="Nucleic acid-binding proteins"/>
    <property type="match status" value="1"/>
</dbReference>
<dbReference type="EMBL" id="DVLW01000254">
    <property type="protein sequence ID" value="HIT95368.1"/>
    <property type="molecule type" value="Genomic_DNA"/>
</dbReference>
<dbReference type="Pfam" id="PF11967">
    <property type="entry name" value="RecO_N"/>
    <property type="match status" value="1"/>
</dbReference>
<evidence type="ECO:0000259" key="8">
    <source>
        <dbReference type="Pfam" id="PF11967"/>
    </source>
</evidence>
<comment type="function">
    <text evidence="7">Involved in DNA repair and RecF pathway recombination.</text>
</comment>
<name>A0A9D1KRS9_9FIRM</name>
<dbReference type="GO" id="GO:0006302">
    <property type="term" value="P:double-strand break repair"/>
    <property type="evidence" value="ECO:0007669"/>
    <property type="project" value="TreeGrafter"/>
</dbReference>